<proteinExistence type="predicted"/>
<dbReference type="InterPro" id="IPR025316">
    <property type="entry name" value="DUF4221"/>
</dbReference>
<name>A0ABQ6PK51_9BACT</name>
<evidence type="ECO:0000313" key="2">
    <source>
        <dbReference type="Proteomes" id="UP001338309"/>
    </source>
</evidence>
<gene>
    <name evidence="1" type="ORF">Aconfl_07860</name>
</gene>
<reference evidence="1 2" key="1">
    <citation type="submission" date="2023-08" db="EMBL/GenBank/DDBJ databases">
        <title>Draft genome sequence of Algoriphagus confluentis.</title>
        <authorList>
            <person name="Takatani N."/>
            <person name="Hosokawa M."/>
            <person name="Sawabe T."/>
        </authorList>
    </citation>
    <scope>NUCLEOTIDE SEQUENCE [LARGE SCALE GENOMIC DNA]</scope>
    <source>
        <strain evidence="1 2">NBRC 111222</strain>
    </source>
</reference>
<sequence length="380" mass="42904">MRLFLYAILLTLFVQCQTKTQSENPNPALISSGEYISLSLDDSTSNISTGYQYFDAGEREFFFNLIWESNTLQVYDLSSGNKIKSLSFEAEGPSGVGDVFAFHVHSLDSIFLFSPPFGQRFHLANLEGQILKKFEYEIPEGGGSAFVHNAFMISPPVLEGSKLAVNHRFPQNMRELTGEKLAGQSFGYQIDLSTGETEFFAHLYPNDYLTSGLKSVDFSRAQGKDQIVYSLVGDHRIFVASSFDEEWKSVVAKSQFLDEALPSFNADAVYEEFQSYAFSSSRYGSILFDPYREVYYRIAFPTLPEASIADIRSQGNALGPFVVMVLDSDLKVITEKKFESGKYHPDNVFVGKKGLYLSLQHPNNPENREEEMQFELIELR</sequence>
<evidence type="ECO:0000313" key="1">
    <source>
        <dbReference type="EMBL" id="GMQ28143.1"/>
    </source>
</evidence>
<organism evidence="1 2">
    <name type="scientific">Algoriphagus confluentis</name>
    <dbReference type="NCBI Taxonomy" id="1697556"/>
    <lineage>
        <taxon>Bacteria</taxon>
        <taxon>Pseudomonadati</taxon>
        <taxon>Bacteroidota</taxon>
        <taxon>Cytophagia</taxon>
        <taxon>Cytophagales</taxon>
        <taxon>Cyclobacteriaceae</taxon>
        <taxon>Algoriphagus</taxon>
    </lineage>
</organism>
<evidence type="ECO:0008006" key="3">
    <source>
        <dbReference type="Google" id="ProtNLM"/>
    </source>
</evidence>
<protein>
    <recommendedName>
        <fullName evidence="3">DUF4221 domain-containing protein</fullName>
    </recommendedName>
</protein>
<dbReference type="RefSeq" id="WP_338222932.1">
    <property type="nucleotide sequence ID" value="NZ_BTPD01000002.1"/>
</dbReference>
<dbReference type="Pfam" id="PF13970">
    <property type="entry name" value="DUF4221"/>
    <property type="match status" value="1"/>
</dbReference>
<dbReference type="Proteomes" id="UP001338309">
    <property type="component" value="Unassembled WGS sequence"/>
</dbReference>
<accession>A0ABQ6PK51</accession>
<comment type="caution">
    <text evidence="1">The sequence shown here is derived from an EMBL/GenBank/DDBJ whole genome shotgun (WGS) entry which is preliminary data.</text>
</comment>
<keyword evidence="2" id="KW-1185">Reference proteome</keyword>
<dbReference type="EMBL" id="BTPD01000002">
    <property type="protein sequence ID" value="GMQ28143.1"/>
    <property type="molecule type" value="Genomic_DNA"/>
</dbReference>